<proteinExistence type="predicted"/>
<keyword evidence="1" id="KW-0378">Hydrolase</keyword>
<dbReference type="GO" id="GO:0016798">
    <property type="term" value="F:hydrolase activity, acting on glycosyl bonds"/>
    <property type="evidence" value="ECO:0007669"/>
    <property type="project" value="UniProtKB-KW"/>
</dbReference>
<dbReference type="Proteomes" id="UP001172687">
    <property type="component" value="Unassembled WGS sequence"/>
</dbReference>
<keyword evidence="1" id="KW-0326">Glycosidase</keyword>
<gene>
    <name evidence="1" type="ORF">QYF68_17825</name>
</gene>
<dbReference type="EMBL" id="JAUHTC010000059">
    <property type="protein sequence ID" value="MDN4519656.1"/>
    <property type="molecule type" value="Genomic_DNA"/>
</dbReference>
<dbReference type="InterPro" id="IPR015943">
    <property type="entry name" value="WD40/YVTN_repeat-like_dom_sf"/>
</dbReference>
<sequence>MSENGVSMRSTLVALLGITVLVAGACSNTETKSSQGDSRGLAHIHGLGINPADDALYAGTHYGVYRLASERDPELVGGVVQDFMGFTVAGPNHFLGSGHPGADDRDAPPSLGLIETTDGGQSWASVALSGEVDFHSLDYRHGLVYGLDSGSQTVMVSTDKRTWDRRAAISAVDIAVSPRNPNEILATTADGLMRSLDQGRTFTPVAAQPQLVLLSWPDDGPLIGVDPTGTVYASEDSGTTWQARRALGERPQAVLARGGGVVFVATETGIQRSTDDGSTFESFYAFAAQ</sequence>
<dbReference type="NCBIfam" id="NF045728">
    <property type="entry name" value="glycosyl_F510_1955"/>
    <property type="match status" value="1"/>
</dbReference>
<accession>A0ABT8HFW8</accession>
<name>A0ABT8HFW8_MYCAO</name>
<keyword evidence="2" id="KW-1185">Reference proteome</keyword>
<protein>
    <submittedName>
        <fullName evidence="1">Sialidase family protein</fullName>
        <ecNumber evidence="1">3.2.1.-</ecNumber>
    </submittedName>
</protein>
<dbReference type="CDD" id="cd15482">
    <property type="entry name" value="Sialidase_non-viral"/>
    <property type="match status" value="1"/>
</dbReference>
<organism evidence="1 2">
    <name type="scientific">Mycolicibacterium austroafricanum</name>
    <name type="common">Mycobacterium austroafricanum</name>
    <dbReference type="NCBI Taxonomy" id="39687"/>
    <lineage>
        <taxon>Bacteria</taxon>
        <taxon>Bacillati</taxon>
        <taxon>Actinomycetota</taxon>
        <taxon>Actinomycetes</taxon>
        <taxon>Mycobacteriales</taxon>
        <taxon>Mycobacteriaceae</taxon>
        <taxon>Mycolicibacterium</taxon>
    </lineage>
</organism>
<dbReference type="EC" id="3.2.1.-" evidence="1"/>
<reference evidence="1" key="1">
    <citation type="submission" date="2023-07" db="EMBL/GenBank/DDBJ databases">
        <title>Degradation of tert-butanol by M. austroafricanum TBA100.</title>
        <authorList>
            <person name="Helbich S."/>
            <person name="Vainshtein Y."/>
        </authorList>
    </citation>
    <scope>NUCLEOTIDE SEQUENCE</scope>
    <source>
        <strain evidence="1">TBA100</strain>
    </source>
</reference>
<evidence type="ECO:0000313" key="2">
    <source>
        <dbReference type="Proteomes" id="UP001172687"/>
    </source>
</evidence>
<dbReference type="SUPFAM" id="SSF110296">
    <property type="entry name" value="Oligoxyloglucan reducing end-specific cellobiohydrolase"/>
    <property type="match status" value="1"/>
</dbReference>
<evidence type="ECO:0000313" key="1">
    <source>
        <dbReference type="EMBL" id="MDN4519656.1"/>
    </source>
</evidence>
<dbReference type="InterPro" id="IPR054817">
    <property type="entry name" value="Glycosyl_F510_1955-like"/>
</dbReference>
<comment type="caution">
    <text evidence="1">The sequence shown here is derived from an EMBL/GenBank/DDBJ whole genome shotgun (WGS) entry which is preliminary data.</text>
</comment>
<dbReference type="Gene3D" id="2.130.10.10">
    <property type="entry name" value="YVTN repeat-like/Quinoprotein amine dehydrogenase"/>
    <property type="match status" value="2"/>
</dbReference>